<name>A0ABN8Z1E3_RANTA</name>
<sequence length="248" mass="27101">MDLGSRVPNCGAEVGTRRHGRKHTGRASPVAAPVAKEKHFLGRLLRTQQGRLGPQDGARNQTRELGISSSPHYSSDMERQGKGRKVVALLLVPPAPAPSFLTVKGEGVFGRVSMHIKQPEGSQEERETFVSGSAEETDKKQADECKLTPGVDKLEEERSEAQRRMAGGCLEAARAASLHHLLLAHLILLEPSACLLLLEHARLFRDFPILQFPLPEKPSVGEKKNYQPAPSKTLSNIRMAVRAVEVSS</sequence>
<reference evidence="2" key="1">
    <citation type="submission" date="2023-04" db="EMBL/GenBank/DDBJ databases">
        <authorList>
            <consortium name="ELIXIR-Norway"/>
        </authorList>
    </citation>
    <scope>NUCLEOTIDE SEQUENCE [LARGE SCALE GENOMIC DNA]</scope>
</reference>
<gene>
    <name evidence="2" type="ORF">MRATA1EN1_LOCUS16561</name>
</gene>
<dbReference type="Proteomes" id="UP001176941">
    <property type="component" value="Chromosome 27"/>
</dbReference>
<dbReference type="EMBL" id="OX459963">
    <property type="protein sequence ID" value="CAI9167599.1"/>
    <property type="molecule type" value="Genomic_DNA"/>
</dbReference>
<evidence type="ECO:0000313" key="3">
    <source>
        <dbReference type="Proteomes" id="UP001176941"/>
    </source>
</evidence>
<feature type="region of interest" description="Disordered" evidence="1">
    <location>
        <begin position="1"/>
        <end position="30"/>
    </location>
</feature>
<evidence type="ECO:0000313" key="2">
    <source>
        <dbReference type="EMBL" id="CAI9167599.1"/>
    </source>
</evidence>
<keyword evidence="3" id="KW-1185">Reference proteome</keyword>
<feature type="region of interest" description="Disordered" evidence="1">
    <location>
        <begin position="116"/>
        <end position="140"/>
    </location>
</feature>
<accession>A0ABN8Z1E3</accession>
<proteinExistence type="predicted"/>
<evidence type="ECO:0000256" key="1">
    <source>
        <dbReference type="SAM" id="MobiDB-lite"/>
    </source>
</evidence>
<feature type="region of interest" description="Disordered" evidence="1">
    <location>
        <begin position="49"/>
        <end position="80"/>
    </location>
</feature>
<protein>
    <submittedName>
        <fullName evidence="2">Uncharacterized protein</fullName>
    </submittedName>
</protein>
<organism evidence="2 3">
    <name type="scientific">Rangifer tarandus platyrhynchus</name>
    <name type="common">Svalbard reindeer</name>
    <dbReference type="NCBI Taxonomy" id="3082113"/>
    <lineage>
        <taxon>Eukaryota</taxon>
        <taxon>Metazoa</taxon>
        <taxon>Chordata</taxon>
        <taxon>Craniata</taxon>
        <taxon>Vertebrata</taxon>
        <taxon>Euteleostomi</taxon>
        <taxon>Mammalia</taxon>
        <taxon>Eutheria</taxon>
        <taxon>Laurasiatheria</taxon>
        <taxon>Artiodactyla</taxon>
        <taxon>Ruminantia</taxon>
        <taxon>Pecora</taxon>
        <taxon>Cervidae</taxon>
        <taxon>Odocoileinae</taxon>
        <taxon>Rangifer</taxon>
    </lineage>
</organism>